<dbReference type="SUPFAM" id="SSF56399">
    <property type="entry name" value="ADP-ribosylation"/>
    <property type="match status" value="1"/>
</dbReference>
<evidence type="ECO:0000313" key="9">
    <source>
        <dbReference type="Proteomes" id="UP000694523"/>
    </source>
</evidence>
<accession>A0A8C6WVV7</accession>
<dbReference type="PANTHER" id="PTHR10339">
    <property type="entry name" value="ADP-RIBOSYLTRANSFERASE"/>
    <property type="match status" value="1"/>
</dbReference>
<keyword evidence="4" id="KW-0548">Nucleotidyltransferase</keyword>
<dbReference type="Ensembl" id="ENSNMLT00000039892.1">
    <property type="protein sequence ID" value="ENSNMLP00000035810.1"/>
    <property type="gene ID" value="ENSNMLG00000022233.1"/>
</dbReference>
<keyword evidence="2 7" id="KW-0328">Glycosyltransferase</keyword>
<dbReference type="InterPro" id="IPR000768">
    <property type="entry name" value="ART"/>
</dbReference>
<evidence type="ECO:0000256" key="6">
    <source>
        <dbReference type="ARBA" id="ARBA00047597"/>
    </source>
</evidence>
<dbReference type="GO" id="GO:0106274">
    <property type="term" value="F:NAD+-protein-arginine ADP-ribosyltransferase activity"/>
    <property type="evidence" value="ECO:0007669"/>
    <property type="project" value="UniProtKB-EC"/>
</dbReference>
<reference evidence="8" key="2">
    <citation type="submission" date="2025-09" db="UniProtKB">
        <authorList>
            <consortium name="Ensembl"/>
        </authorList>
    </citation>
    <scope>IDENTIFICATION</scope>
</reference>
<dbReference type="PANTHER" id="PTHR10339:SF29">
    <property type="entry name" value="NAD(P)(+)--ARGININE ADP-RIBOSYLTRANSFERASE"/>
    <property type="match status" value="1"/>
</dbReference>
<dbReference type="PRINTS" id="PR00970">
    <property type="entry name" value="RIBTRNSFRASE"/>
</dbReference>
<comment type="similarity">
    <text evidence="1 7">Belongs to the Arg-specific ADP-ribosyltransferase family.</text>
</comment>
<evidence type="ECO:0000256" key="4">
    <source>
        <dbReference type="ARBA" id="ARBA00022695"/>
    </source>
</evidence>
<evidence type="ECO:0000256" key="7">
    <source>
        <dbReference type="RuleBase" id="RU361228"/>
    </source>
</evidence>
<keyword evidence="3 7" id="KW-0808">Transferase</keyword>
<evidence type="ECO:0000256" key="5">
    <source>
        <dbReference type="ARBA" id="ARBA00022857"/>
    </source>
</evidence>
<evidence type="ECO:0000313" key="8">
    <source>
        <dbReference type="Ensembl" id="ENSNMLP00000035810.1"/>
    </source>
</evidence>
<comment type="catalytic activity">
    <reaction evidence="6 7">
        <text>L-arginyl-[protein] + NAD(+) = N(omega)-(ADP-D-ribosyl)-L-arginyl-[protein] + nicotinamide + H(+)</text>
        <dbReference type="Rhea" id="RHEA:19149"/>
        <dbReference type="Rhea" id="RHEA-COMP:10532"/>
        <dbReference type="Rhea" id="RHEA-COMP:15087"/>
        <dbReference type="ChEBI" id="CHEBI:15378"/>
        <dbReference type="ChEBI" id="CHEBI:17154"/>
        <dbReference type="ChEBI" id="CHEBI:29965"/>
        <dbReference type="ChEBI" id="CHEBI:57540"/>
        <dbReference type="ChEBI" id="CHEBI:142554"/>
        <dbReference type="EC" id="2.4.2.31"/>
    </reaction>
</comment>
<dbReference type="GO" id="GO:0003950">
    <property type="term" value="F:NAD+ poly-ADP-ribosyltransferase activity"/>
    <property type="evidence" value="ECO:0007669"/>
    <property type="project" value="TreeGrafter"/>
</dbReference>
<dbReference type="Proteomes" id="UP000694523">
    <property type="component" value="Unplaced"/>
</dbReference>
<protein>
    <recommendedName>
        <fullName evidence="7">NAD(P)(+)--arginine ADP-ribosyltransferase</fullName>
        <ecNumber evidence="7">2.4.2.31</ecNumber>
    </recommendedName>
    <alternativeName>
        <fullName evidence="7">Mono(ADP-ribosyl)transferase</fullName>
    </alternativeName>
</protein>
<dbReference type="GO" id="GO:0016779">
    <property type="term" value="F:nucleotidyltransferase activity"/>
    <property type="evidence" value="ECO:0007669"/>
    <property type="project" value="UniProtKB-KW"/>
</dbReference>
<reference evidence="8" key="1">
    <citation type="submission" date="2025-08" db="UniProtKB">
        <authorList>
            <consortium name="Ensembl"/>
        </authorList>
    </citation>
    <scope>IDENTIFICATION</scope>
</reference>
<keyword evidence="5 7" id="KW-0521">NADP</keyword>
<sequence>MEKAVLMPPLMLCLMLPAPLMESSQSIKIPLSMSEQSVDDRYAGCTEKMAKKVKGEYLSREINNSLFKSGWKKAESCANSKYETRKDKALTKDHLQAICAYTEALPNLYRPFNAAVRRGRPNYNTPAFQYHTLHYWLVSALEILRINKLCRTTYRRSNDVFTGAVNQIIRFGSFTSSSKEPNLHDFGKKTCFHIQTCFGAYLKDYSVFDKSEREVLIPPYEMFKIMKIAKGSYEKMTNCNTIFVLKNAGNLSNLNCKAA</sequence>
<evidence type="ECO:0000256" key="3">
    <source>
        <dbReference type="ARBA" id="ARBA00022679"/>
    </source>
</evidence>
<keyword evidence="9" id="KW-1185">Reference proteome</keyword>
<dbReference type="Pfam" id="PF01129">
    <property type="entry name" value="ART"/>
    <property type="match status" value="1"/>
</dbReference>
<keyword evidence="7" id="KW-0520">NAD</keyword>
<feature type="signal peptide" evidence="7">
    <location>
        <begin position="1"/>
        <end position="26"/>
    </location>
</feature>
<dbReference type="AlphaFoldDB" id="A0A8C6WVV7"/>
<evidence type="ECO:0000256" key="2">
    <source>
        <dbReference type="ARBA" id="ARBA00022676"/>
    </source>
</evidence>
<feature type="chain" id="PRO_5034521678" description="NAD(P)(+)--arginine ADP-ribosyltransferase" evidence="7">
    <location>
        <begin position="27"/>
        <end position="259"/>
    </location>
</feature>
<dbReference type="InterPro" id="IPR050999">
    <property type="entry name" value="ADP-ribosyltransferase_ARG"/>
</dbReference>
<proteinExistence type="inferred from homology"/>
<dbReference type="FunFam" id="3.90.176.10:FF:000003">
    <property type="entry name" value="NAD(P)(+)--arginine ADP-ribosyltransferase"/>
    <property type="match status" value="1"/>
</dbReference>
<evidence type="ECO:0000256" key="1">
    <source>
        <dbReference type="ARBA" id="ARBA00009558"/>
    </source>
</evidence>
<name>A0A8C6WVV7_9GOBI</name>
<dbReference type="PROSITE" id="PS51996">
    <property type="entry name" value="TR_MART"/>
    <property type="match status" value="1"/>
</dbReference>
<keyword evidence="7" id="KW-0732">Signal</keyword>
<dbReference type="Gene3D" id="3.90.176.10">
    <property type="entry name" value="Toxin ADP-ribosyltransferase, Chain A, domain 1"/>
    <property type="match status" value="1"/>
</dbReference>
<organism evidence="8 9">
    <name type="scientific">Neogobius melanostomus</name>
    <name type="common">round goby</name>
    <dbReference type="NCBI Taxonomy" id="47308"/>
    <lineage>
        <taxon>Eukaryota</taxon>
        <taxon>Metazoa</taxon>
        <taxon>Chordata</taxon>
        <taxon>Craniata</taxon>
        <taxon>Vertebrata</taxon>
        <taxon>Euteleostomi</taxon>
        <taxon>Actinopterygii</taxon>
        <taxon>Neopterygii</taxon>
        <taxon>Teleostei</taxon>
        <taxon>Neoteleostei</taxon>
        <taxon>Acanthomorphata</taxon>
        <taxon>Gobiaria</taxon>
        <taxon>Gobiiformes</taxon>
        <taxon>Gobioidei</taxon>
        <taxon>Gobiidae</taxon>
        <taxon>Benthophilinae</taxon>
        <taxon>Neogobiini</taxon>
        <taxon>Neogobius</taxon>
    </lineage>
</organism>
<dbReference type="EC" id="2.4.2.31" evidence="7"/>